<name>A0A7G3W8T8_9VIRU</name>
<accession>A0A7G3W8T8</accession>
<organism evidence="1">
    <name type="scientific">Mycosphaerella tobamovirus B</name>
    <dbReference type="NCBI Taxonomy" id="2592789"/>
    <lineage>
        <taxon>Viruses</taxon>
        <taxon>Riboviria</taxon>
        <taxon>Orthornavirae</taxon>
        <taxon>Kitrinoviricota</taxon>
        <taxon>Alsuviricetes</taxon>
        <taxon>Martellivirales</taxon>
        <taxon>Virgaviridae</taxon>
        <taxon>Tobamovirus</taxon>
    </lineage>
</organism>
<proteinExistence type="predicted"/>
<gene>
    <name evidence="1" type="primary">ORF2</name>
</gene>
<sequence length="332" mass="36859">MASTFRCILCHHTVQRDALEAHIEERHSSPEKSNRYVQGENVELTDAEYIRSSLDDRALNVDSDGPPLTVAPVPSVFDEIGVKLADFEHPTITTETGGECTAAEAKRVFAALDAFTGWRIDRAAFIVNFLDWGFRNSFTEEIAEAGGFVLRQEATAGQSAGFYTVSAMHTAVLDSFSAAGTGRSFTFRRLGRFFGREIPKIIEKNPGLRRYYSAGTPVSNRLGVPPTLFLTVTSIYEHIKPFQKWTKDELAAWTAFNKAVTKVAKEQNRDSIPQDLRPQPSRAETLVEERMDDFSARHGMASAAAQYQYGKGQEMFEKMLASGQNNKSGLGK</sequence>
<evidence type="ECO:0000313" key="1">
    <source>
        <dbReference type="EMBL" id="QED42913.1"/>
    </source>
</evidence>
<dbReference type="EMBL" id="MK231048">
    <property type="protein sequence ID" value="QED42913.1"/>
    <property type="molecule type" value="Genomic_RNA"/>
</dbReference>
<reference evidence="1" key="1">
    <citation type="submission" date="2018-11" db="EMBL/GenBank/DDBJ databases">
        <authorList>
            <person name="Jo Y."/>
            <person name="Cho W.K."/>
        </authorList>
    </citation>
    <scope>NUCLEOTIDE SEQUENCE</scope>
    <source>
        <strain evidence="1">Won</strain>
    </source>
</reference>
<protein>
    <submittedName>
        <fullName evidence="1">Putative CP</fullName>
    </submittedName>
</protein>